<accession>A0ABV6RL12</accession>
<reference evidence="1 2" key="1">
    <citation type="submission" date="2024-09" db="EMBL/GenBank/DDBJ databases">
        <authorList>
            <person name="Sun Q."/>
            <person name="Mori K."/>
        </authorList>
    </citation>
    <scope>NUCLEOTIDE SEQUENCE [LARGE SCALE GENOMIC DNA]</scope>
    <source>
        <strain evidence="1 2">KCTC 23076</strain>
    </source>
</reference>
<evidence type="ECO:0000313" key="1">
    <source>
        <dbReference type="EMBL" id="MFC0677669.1"/>
    </source>
</evidence>
<protein>
    <submittedName>
        <fullName evidence="1">Uncharacterized protein</fullName>
    </submittedName>
</protein>
<organism evidence="1 2">
    <name type="scientific">Lysobacter korlensis</name>
    <dbReference type="NCBI Taxonomy" id="553636"/>
    <lineage>
        <taxon>Bacteria</taxon>
        <taxon>Pseudomonadati</taxon>
        <taxon>Pseudomonadota</taxon>
        <taxon>Gammaproteobacteria</taxon>
        <taxon>Lysobacterales</taxon>
        <taxon>Lysobacteraceae</taxon>
        <taxon>Lysobacter</taxon>
    </lineage>
</organism>
<evidence type="ECO:0000313" key="2">
    <source>
        <dbReference type="Proteomes" id="UP001589896"/>
    </source>
</evidence>
<name>A0ABV6RL12_9GAMM</name>
<keyword evidence="2" id="KW-1185">Reference proteome</keyword>
<gene>
    <name evidence="1" type="ORF">ACFFGH_07410</name>
</gene>
<proteinExistence type="predicted"/>
<dbReference type="Proteomes" id="UP001589896">
    <property type="component" value="Unassembled WGS sequence"/>
</dbReference>
<comment type="caution">
    <text evidence="1">The sequence shown here is derived from an EMBL/GenBank/DDBJ whole genome shotgun (WGS) entry which is preliminary data.</text>
</comment>
<dbReference type="EMBL" id="JBHLTG010000001">
    <property type="protein sequence ID" value="MFC0677669.1"/>
    <property type="molecule type" value="Genomic_DNA"/>
</dbReference>
<dbReference type="RefSeq" id="WP_386666486.1">
    <property type="nucleotide sequence ID" value="NZ_JBHLTG010000001.1"/>
</dbReference>
<sequence length="64" mass="6948">MIANDPMPDLSDDDAVARLFDLATQGDPGSAELRRLDEVVYGRLLRTYAVGNDDATPRAVTIRG</sequence>